<keyword evidence="5" id="KW-0472">Membrane</keyword>
<feature type="region of interest" description="Disordered" evidence="11">
    <location>
        <begin position="236"/>
        <end position="332"/>
    </location>
</feature>
<dbReference type="InterPro" id="IPR025655">
    <property type="entry name" value="PEX14"/>
</dbReference>
<dbReference type="GO" id="GO:0005102">
    <property type="term" value="F:signaling receptor binding"/>
    <property type="evidence" value="ECO:0007669"/>
    <property type="project" value="TreeGrafter"/>
</dbReference>
<reference evidence="13" key="1">
    <citation type="submission" date="2019-10" db="EMBL/GenBank/DDBJ databases">
        <authorList>
            <consortium name="DOE Joint Genome Institute"/>
            <person name="Kuo A."/>
            <person name="Miyauchi S."/>
            <person name="Kiss E."/>
            <person name="Drula E."/>
            <person name="Kohler A."/>
            <person name="Sanchez-Garcia M."/>
            <person name="Andreopoulos B."/>
            <person name="Barry K.W."/>
            <person name="Bonito G."/>
            <person name="Buee M."/>
            <person name="Carver A."/>
            <person name="Chen C."/>
            <person name="Cichocki N."/>
            <person name="Clum A."/>
            <person name="Culley D."/>
            <person name="Crous P.W."/>
            <person name="Fauchery L."/>
            <person name="Girlanda M."/>
            <person name="Hayes R."/>
            <person name="Keri Z."/>
            <person name="LaButti K."/>
            <person name="Lipzen A."/>
            <person name="Lombard V."/>
            <person name="Magnuson J."/>
            <person name="Maillard F."/>
            <person name="Morin E."/>
            <person name="Murat C."/>
            <person name="Nolan M."/>
            <person name="Ohm R."/>
            <person name="Pangilinan J."/>
            <person name="Pereira M."/>
            <person name="Perotto S."/>
            <person name="Peter M."/>
            <person name="Riley R."/>
            <person name="Sitrit Y."/>
            <person name="Stielow B."/>
            <person name="Szollosi G."/>
            <person name="Zifcakova L."/>
            <person name="Stursova M."/>
            <person name="Spatafora J.W."/>
            <person name="Tedersoo L."/>
            <person name="Vaario L.-M."/>
            <person name="Yamada A."/>
            <person name="Yan M."/>
            <person name="Wang P."/>
            <person name="Xu J."/>
            <person name="Bruns T."/>
            <person name="Baldrian P."/>
            <person name="Vilgalys R."/>
            <person name="Henrissat B."/>
            <person name="Grigoriev I.V."/>
            <person name="Hibbett D."/>
            <person name="Nagy L.G."/>
            <person name="Martin F.M."/>
        </authorList>
    </citation>
    <scope>NUCLEOTIDE SEQUENCE</scope>
    <source>
        <strain evidence="13">BED1</strain>
    </source>
</reference>
<reference evidence="13" key="2">
    <citation type="journal article" date="2020" name="Nat. Commun.">
        <title>Large-scale genome sequencing of mycorrhizal fungi provides insights into the early evolution of symbiotic traits.</title>
        <authorList>
            <person name="Miyauchi S."/>
            <person name="Kiss E."/>
            <person name="Kuo A."/>
            <person name="Drula E."/>
            <person name="Kohler A."/>
            <person name="Sanchez-Garcia M."/>
            <person name="Morin E."/>
            <person name="Andreopoulos B."/>
            <person name="Barry K.W."/>
            <person name="Bonito G."/>
            <person name="Buee M."/>
            <person name="Carver A."/>
            <person name="Chen C."/>
            <person name="Cichocki N."/>
            <person name="Clum A."/>
            <person name="Culley D."/>
            <person name="Crous P.W."/>
            <person name="Fauchery L."/>
            <person name="Girlanda M."/>
            <person name="Hayes R.D."/>
            <person name="Keri Z."/>
            <person name="LaButti K."/>
            <person name="Lipzen A."/>
            <person name="Lombard V."/>
            <person name="Magnuson J."/>
            <person name="Maillard F."/>
            <person name="Murat C."/>
            <person name="Nolan M."/>
            <person name="Ohm R.A."/>
            <person name="Pangilinan J."/>
            <person name="Pereira M.F."/>
            <person name="Perotto S."/>
            <person name="Peter M."/>
            <person name="Pfister S."/>
            <person name="Riley R."/>
            <person name="Sitrit Y."/>
            <person name="Stielow J.B."/>
            <person name="Szollosi G."/>
            <person name="Zifcakova L."/>
            <person name="Stursova M."/>
            <person name="Spatafora J.W."/>
            <person name="Tedersoo L."/>
            <person name="Vaario L.M."/>
            <person name="Yamada A."/>
            <person name="Yan M."/>
            <person name="Wang P."/>
            <person name="Xu J."/>
            <person name="Bruns T."/>
            <person name="Baldrian P."/>
            <person name="Vilgalys R."/>
            <person name="Dunand C."/>
            <person name="Henrissat B."/>
            <person name="Grigoriev I.V."/>
            <person name="Hibbett D."/>
            <person name="Nagy L.G."/>
            <person name="Martin F.M."/>
        </authorList>
    </citation>
    <scope>NUCLEOTIDE SEQUENCE</scope>
    <source>
        <strain evidence="13">BED1</strain>
    </source>
</reference>
<dbReference type="InterPro" id="IPR000237">
    <property type="entry name" value="GRIP_dom"/>
</dbReference>
<evidence type="ECO:0000256" key="1">
    <source>
        <dbReference type="ARBA" id="ARBA00005443"/>
    </source>
</evidence>
<feature type="coiled-coil region" evidence="10">
    <location>
        <begin position="583"/>
        <end position="628"/>
    </location>
</feature>
<keyword evidence="10" id="KW-0175">Coiled coil</keyword>
<keyword evidence="3" id="KW-0653">Protein transport</keyword>
<keyword evidence="14" id="KW-1185">Reference proteome</keyword>
<evidence type="ECO:0000259" key="12">
    <source>
        <dbReference type="PROSITE" id="PS50913"/>
    </source>
</evidence>
<evidence type="ECO:0000256" key="5">
    <source>
        <dbReference type="ARBA" id="ARBA00023136"/>
    </source>
</evidence>
<feature type="region of interest" description="Disordered" evidence="11">
    <location>
        <begin position="527"/>
        <end position="546"/>
    </location>
</feature>
<name>A0AAD4GJI0_BOLED</name>
<dbReference type="SMART" id="SM00755">
    <property type="entry name" value="Grip"/>
    <property type="match status" value="1"/>
</dbReference>
<evidence type="ECO:0000313" key="14">
    <source>
        <dbReference type="Proteomes" id="UP001194468"/>
    </source>
</evidence>
<dbReference type="Gene3D" id="1.10.220.60">
    <property type="entry name" value="GRIP domain"/>
    <property type="match status" value="1"/>
</dbReference>
<dbReference type="EMBL" id="WHUW01000005">
    <property type="protein sequence ID" value="KAF8446010.1"/>
    <property type="molecule type" value="Genomic_DNA"/>
</dbReference>
<keyword evidence="6" id="KW-0576">Peroxisome</keyword>
<evidence type="ECO:0000256" key="3">
    <source>
        <dbReference type="ARBA" id="ARBA00022927"/>
    </source>
</evidence>
<dbReference type="Proteomes" id="UP001194468">
    <property type="component" value="Unassembled WGS sequence"/>
</dbReference>
<comment type="similarity">
    <text evidence="1">Belongs to the peroxin-14 family.</text>
</comment>
<feature type="compositionally biased region" description="Basic and acidic residues" evidence="11">
    <location>
        <begin position="850"/>
        <end position="901"/>
    </location>
</feature>
<sequence length="1012" mass="112956">MDRPDVFKILFSPCTSQLNPYQTQNAPLSQRIQFLEAKGLSPPEIDHALRLLPQITAVVSGTVAYGAISLLKKYLFPHLKPPTATAYEQDRDALTAQFDAAEALLKEIQAETASVRAAVDEQREHVDKASRDVQAVVTEMRQGETKTRDEMREIRDEIENIREMLPKMIEKNKETQKQSLAELQQELKSLKALLLSRGPNALTSSPSTPLLAISGRPSIPSWQLANIPSALASSEAVGGSHLNGKGKQVELSTNTSSALASSVAAGGSPPTHSNVPPSSREPCSAPRLRASIAASETSTTPDRSTSPPSHRVPVTQHPLSPTSTPIPDSPTLAARLADPSIETLAGGSILPEENTSVTLVLPPQEPNDAAQPPSEASPADPQVPASLTGRSTDASDSTHIDSTADPCSKDSDTEALQERLKLVEQRFTDVSTSFKKLQVERRDIDNVISELTPLEGSKDVAALREYLVNVNMKAELSQDEVQRLNGKLTRQEERLEESRDTHRLETASQADQIEKLRQQLSEAEVLLTASQSTASQTEEENAKRDSDIEHLRVEVYKANTSAKEEEEKRVKAISLLKTVRQKLVKAEKERDDAWRELNETRDRNLEEKEKDRVERANLEREVDAVNADREKAVFALRAQFDKDIAAAKDRADRDIHTAKKQFDTEMNALKTSHSAEISARKTRISTLEHTLANLTSENKSFFEQLELRQAELESSQCHAESLQAQNTELQFQLKELRERITLLTDEVGELQGEREMRSQTPGTSTEEISQLVSSIEVKYEAKLSELKKTLTTTEKERTEAEANWSRKLTEKTKETEDLKRMLQSSVQLRERDEDVTAGLKAEIEKLQAEARSQHGRLHELQSHIDASKDAESTLHRRLSELAARTDDTGKQLEESKSREAQLRSQNKILRDELRKVQNSAAVLERQRNPGAGYWSSRSEVTDSRTSISSIPDAPSPSSPPLAKKEEEISYEYLRNVILQFLEHKEMRPNLVRVLSTILRFTPQETRRLMSKV</sequence>
<dbReference type="PROSITE" id="PS50913">
    <property type="entry name" value="GRIP"/>
    <property type="match status" value="1"/>
</dbReference>
<evidence type="ECO:0000256" key="2">
    <source>
        <dbReference type="ARBA" id="ARBA00022448"/>
    </source>
</evidence>
<dbReference type="PANTHER" id="PTHR23058">
    <property type="entry name" value="PEROXISOMAL MEMBRANE PROTEIN PEX14"/>
    <property type="match status" value="1"/>
</dbReference>
<keyword evidence="4" id="KW-0811">Translocation</keyword>
<dbReference type="Pfam" id="PF01465">
    <property type="entry name" value="GRIP"/>
    <property type="match status" value="1"/>
</dbReference>
<dbReference type="GO" id="GO:0016560">
    <property type="term" value="P:protein import into peroxisome matrix, docking"/>
    <property type="evidence" value="ECO:0007669"/>
    <property type="project" value="InterPro"/>
</dbReference>
<proteinExistence type="inferred from homology"/>
<dbReference type="GO" id="GO:1990429">
    <property type="term" value="C:peroxisomal importomer complex"/>
    <property type="evidence" value="ECO:0007669"/>
    <property type="project" value="TreeGrafter"/>
</dbReference>
<feature type="region of interest" description="Disordered" evidence="11">
    <location>
        <begin position="850"/>
        <end position="902"/>
    </location>
</feature>
<evidence type="ECO:0000256" key="7">
    <source>
        <dbReference type="ARBA" id="ARBA00029502"/>
    </source>
</evidence>
<dbReference type="Pfam" id="PF04695">
    <property type="entry name" value="Pex14_N"/>
    <property type="match status" value="1"/>
</dbReference>
<feature type="compositionally biased region" description="Low complexity" evidence="11">
    <location>
        <begin position="297"/>
        <end position="309"/>
    </location>
</feature>
<protein>
    <recommendedName>
        <fullName evidence="7">Peroxisomal membrane protein PEX14</fullName>
    </recommendedName>
    <alternativeName>
        <fullName evidence="8">Peroxin-14</fullName>
    </alternativeName>
</protein>
<dbReference type="InterPro" id="IPR036388">
    <property type="entry name" value="WH-like_DNA-bd_sf"/>
</dbReference>
<evidence type="ECO:0000256" key="8">
    <source>
        <dbReference type="ARBA" id="ARBA00029691"/>
    </source>
</evidence>
<evidence type="ECO:0000256" key="9">
    <source>
        <dbReference type="ARBA" id="ARBA00046271"/>
    </source>
</evidence>
<feature type="domain" description="GRIP" evidence="12">
    <location>
        <begin position="963"/>
        <end position="1011"/>
    </location>
</feature>
<dbReference type="GO" id="GO:0005778">
    <property type="term" value="C:peroxisomal membrane"/>
    <property type="evidence" value="ECO:0007669"/>
    <property type="project" value="UniProtKB-SubCell"/>
</dbReference>
<dbReference type="InterPro" id="IPR006785">
    <property type="entry name" value="Pex14_N"/>
</dbReference>
<feature type="coiled-coil region" evidence="10">
    <location>
        <begin position="719"/>
        <end position="803"/>
    </location>
</feature>
<evidence type="ECO:0000313" key="13">
    <source>
        <dbReference type="EMBL" id="KAF8446010.1"/>
    </source>
</evidence>
<evidence type="ECO:0000256" key="11">
    <source>
        <dbReference type="SAM" id="MobiDB-lite"/>
    </source>
</evidence>
<feature type="region of interest" description="Disordered" evidence="11">
    <location>
        <begin position="360"/>
        <end position="412"/>
    </location>
</feature>
<dbReference type="Gene3D" id="1.10.10.10">
    <property type="entry name" value="Winged helix-like DNA-binding domain superfamily/Winged helix DNA-binding domain"/>
    <property type="match status" value="1"/>
</dbReference>
<keyword evidence="2" id="KW-0813">Transport</keyword>
<evidence type="ECO:0000256" key="10">
    <source>
        <dbReference type="SAM" id="Coils"/>
    </source>
</evidence>
<organism evidence="13 14">
    <name type="scientific">Boletus edulis BED1</name>
    <dbReference type="NCBI Taxonomy" id="1328754"/>
    <lineage>
        <taxon>Eukaryota</taxon>
        <taxon>Fungi</taxon>
        <taxon>Dikarya</taxon>
        <taxon>Basidiomycota</taxon>
        <taxon>Agaricomycotina</taxon>
        <taxon>Agaricomycetes</taxon>
        <taxon>Agaricomycetidae</taxon>
        <taxon>Boletales</taxon>
        <taxon>Boletineae</taxon>
        <taxon>Boletaceae</taxon>
        <taxon>Boletoideae</taxon>
        <taxon>Boletus</taxon>
    </lineage>
</organism>
<feature type="compositionally biased region" description="Low complexity" evidence="11">
    <location>
        <begin position="318"/>
        <end position="331"/>
    </location>
</feature>
<evidence type="ECO:0000256" key="6">
    <source>
        <dbReference type="ARBA" id="ARBA00023140"/>
    </source>
</evidence>
<gene>
    <name evidence="13" type="ORF">L210DRAFT_3610558</name>
</gene>
<comment type="subcellular location">
    <subcellularLocation>
        <location evidence="9">Peroxisome membrane</location>
    </subcellularLocation>
</comment>
<comment type="caution">
    <text evidence="13">The sequence shown here is derived from an EMBL/GenBank/DDBJ whole genome shotgun (WGS) entry which is preliminary data.</text>
</comment>
<feature type="coiled-coil region" evidence="10">
    <location>
        <begin position="144"/>
        <end position="193"/>
    </location>
</feature>
<feature type="compositionally biased region" description="Polar residues" evidence="11">
    <location>
        <begin position="388"/>
        <end position="401"/>
    </location>
</feature>
<dbReference type="AlphaFoldDB" id="A0AAD4GJI0"/>
<evidence type="ECO:0000256" key="4">
    <source>
        <dbReference type="ARBA" id="ARBA00023010"/>
    </source>
</evidence>
<feature type="coiled-coil region" evidence="10">
    <location>
        <begin position="84"/>
        <end position="111"/>
    </location>
</feature>
<accession>A0AAD4GJI0</accession>
<feature type="compositionally biased region" description="Low complexity" evidence="11">
    <location>
        <begin position="251"/>
        <end position="268"/>
    </location>
</feature>
<dbReference type="PANTHER" id="PTHR23058:SF0">
    <property type="entry name" value="PEROXISOMAL MEMBRANE PROTEIN PEX14"/>
    <property type="match status" value="1"/>
</dbReference>
<feature type="region of interest" description="Disordered" evidence="11">
    <location>
        <begin position="927"/>
        <end position="962"/>
    </location>
</feature>